<comment type="caution">
    <text evidence="2">The sequence shown here is derived from an EMBL/GenBank/DDBJ whole genome shotgun (WGS) entry which is preliminary data.</text>
</comment>
<gene>
    <name evidence="2" type="ORF">ERS007739_03111</name>
</gene>
<dbReference type="EMBL" id="CSBK01001547">
    <property type="protein sequence ID" value="COY81311.1"/>
    <property type="molecule type" value="Genomic_DNA"/>
</dbReference>
<organism evidence="2 3">
    <name type="scientific">Mycobacterium tuberculosis</name>
    <dbReference type="NCBI Taxonomy" id="1773"/>
    <lineage>
        <taxon>Bacteria</taxon>
        <taxon>Bacillati</taxon>
        <taxon>Actinomycetota</taxon>
        <taxon>Actinomycetes</taxon>
        <taxon>Mycobacteriales</taxon>
        <taxon>Mycobacteriaceae</taxon>
        <taxon>Mycobacterium</taxon>
        <taxon>Mycobacterium tuberculosis complex</taxon>
    </lineage>
</organism>
<evidence type="ECO:0000313" key="3">
    <source>
        <dbReference type="Proteomes" id="UP000039021"/>
    </source>
</evidence>
<name>A0A916PGU2_MYCTX</name>
<sequence>MQSSIAWSRLSDKCMMLNTRQSARSGSPRPALAACSRTTPHAVSSAA</sequence>
<proteinExistence type="predicted"/>
<evidence type="ECO:0000313" key="2">
    <source>
        <dbReference type="EMBL" id="COY81311.1"/>
    </source>
</evidence>
<reference evidence="3" key="1">
    <citation type="submission" date="2015-03" db="EMBL/GenBank/DDBJ databases">
        <authorList>
            <consortium name="Pathogen Informatics"/>
        </authorList>
    </citation>
    <scope>NUCLEOTIDE SEQUENCE [LARGE SCALE GENOMIC DNA]</scope>
    <source>
        <strain evidence="3">N09902308</strain>
    </source>
</reference>
<feature type="compositionally biased region" description="Polar residues" evidence="1">
    <location>
        <begin position="36"/>
        <end position="47"/>
    </location>
</feature>
<protein>
    <submittedName>
        <fullName evidence="2">Uncharacterized protein</fullName>
    </submittedName>
</protein>
<accession>A0A916PGU2</accession>
<feature type="region of interest" description="Disordered" evidence="1">
    <location>
        <begin position="20"/>
        <end position="47"/>
    </location>
</feature>
<dbReference type="AlphaFoldDB" id="A0A916PGU2"/>
<dbReference type="Proteomes" id="UP000039021">
    <property type="component" value="Unassembled WGS sequence"/>
</dbReference>
<evidence type="ECO:0000256" key="1">
    <source>
        <dbReference type="SAM" id="MobiDB-lite"/>
    </source>
</evidence>